<gene>
    <name evidence="1" type="ORF">O6H91_07G076900</name>
</gene>
<reference evidence="2" key="1">
    <citation type="journal article" date="2024" name="Proc. Natl. Acad. Sci. U.S.A.">
        <title>Extraordinary preservation of gene collinearity over three hundred million years revealed in homosporous lycophytes.</title>
        <authorList>
            <person name="Li C."/>
            <person name="Wickell D."/>
            <person name="Kuo L.Y."/>
            <person name="Chen X."/>
            <person name="Nie B."/>
            <person name="Liao X."/>
            <person name="Peng D."/>
            <person name="Ji J."/>
            <person name="Jenkins J."/>
            <person name="Williams M."/>
            <person name="Shu S."/>
            <person name="Plott C."/>
            <person name="Barry K."/>
            <person name="Rajasekar S."/>
            <person name="Grimwood J."/>
            <person name="Han X."/>
            <person name="Sun S."/>
            <person name="Hou Z."/>
            <person name="He W."/>
            <person name="Dai G."/>
            <person name="Sun C."/>
            <person name="Schmutz J."/>
            <person name="Leebens-Mack J.H."/>
            <person name="Li F.W."/>
            <person name="Wang L."/>
        </authorList>
    </citation>
    <scope>NUCLEOTIDE SEQUENCE [LARGE SCALE GENOMIC DNA]</scope>
    <source>
        <strain evidence="2">cv. PW_Plant_1</strain>
    </source>
</reference>
<dbReference type="EMBL" id="CM055098">
    <property type="protein sequence ID" value="KAJ7549977.1"/>
    <property type="molecule type" value="Genomic_DNA"/>
</dbReference>
<sequence>MAIFGINLKWFDGFFLSMLATTIIVVSIDWNGYRVCEYPLHIWLVVDYAVVFGFRLLIFVDHGLTAATWMGATPTHMLVSFYGRMLVLSCLAIVMYPFLWAWTVIGTLWFTSAGSCLPEEGQKWGFLIWLLFSYCGLISVACISASKWLIYRQAHQFSPRGTMISELRVLAELIRAPERTIQASPSSQDPQTYIREMRIFHVGHNVMQNQKEAVESLIQQLPKFPLTGISSESNVCSICLDELETGTEVRGLPCAHNFHVDCIDQWLRLNVKCPHCRFSVFPQINLPENSNLGINTAVIGNNSIQGGPVFVNTSSGRIIRIPQRNLVQTHDYTYRGDPNLERQIGENTVSLELSNLGSHAQV</sequence>
<protein>
    <submittedName>
        <fullName evidence="1">Uncharacterized protein</fullName>
    </submittedName>
</protein>
<name>A0ACC2D7P2_DIPCM</name>
<proteinExistence type="predicted"/>
<accession>A0ACC2D7P2</accession>
<evidence type="ECO:0000313" key="2">
    <source>
        <dbReference type="Proteomes" id="UP001162992"/>
    </source>
</evidence>
<comment type="caution">
    <text evidence="1">The sequence shown here is derived from an EMBL/GenBank/DDBJ whole genome shotgun (WGS) entry which is preliminary data.</text>
</comment>
<dbReference type="Proteomes" id="UP001162992">
    <property type="component" value="Chromosome 7"/>
</dbReference>
<keyword evidence="2" id="KW-1185">Reference proteome</keyword>
<evidence type="ECO:0000313" key="1">
    <source>
        <dbReference type="EMBL" id="KAJ7549977.1"/>
    </source>
</evidence>
<organism evidence="1 2">
    <name type="scientific">Diphasiastrum complanatum</name>
    <name type="common">Issler's clubmoss</name>
    <name type="synonym">Lycopodium complanatum</name>
    <dbReference type="NCBI Taxonomy" id="34168"/>
    <lineage>
        <taxon>Eukaryota</taxon>
        <taxon>Viridiplantae</taxon>
        <taxon>Streptophyta</taxon>
        <taxon>Embryophyta</taxon>
        <taxon>Tracheophyta</taxon>
        <taxon>Lycopodiopsida</taxon>
        <taxon>Lycopodiales</taxon>
        <taxon>Lycopodiaceae</taxon>
        <taxon>Lycopodioideae</taxon>
        <taxon>Diphasiastrum</taxon>
    </lineage>
</organism>